<proteinExistence type="predicted"/>
<dbReference type="Proteomes" id="UP000054007">
    <property type="component" value="Unassembled WGS sequence"/>
</dbReference>
<accession>A0A0D7BGQ8</accession>
<organism evidence="1 2">
    <name type="scientific">Cylindrobasidium torrendii FP15055 ss-10</name>
    <dbReference type="NCBI Taxonomy" id="1314674"/>
    <lineage>
        <taxon>Eukaryota</taxon>
        <taxon>Fungi</taxon>
        <taxon>Dikarya</taxon>
        <taxon>Basidiomycota</taxon>
        <taxon>Agaricomycotina</taxon>
        <taxon>Agaricomycetes</taxon>
        <taxon>Agaricomycetidae</taxon>
        <taxon>Agaricales</taxon>
        <taxon>Marasmiineae</taxon>
        <taxon>Physalacriaceae</taxon>
        <taxon>Cylindrobasidium</taxon>
    </lineage>
</organism>
<dbReference type="AlphaFoldDB" id="A0A0D7BGQ8"/>
<keyword evidence="2" id="KW-1185">Reference proteome</keyword>
<name>A0A0D7BGQ8_9AGAR</name>
<reference evidence="1 2" key="1">
    <citation type="journal article" date="2015" name="Fungal Genet. Biol.">
        <title>Evolution of novel wood decay mechanisms in Agaricales revealed by the genome sequences of Fistulina hepatica and Cylindrobasidium torrendii.</title>
        <authorList>
            <person name="Floudas D."/>
            <person name="Held B.W."/>
            <person name="Riley R."/>
            <person name="Nagy L.G."/>
            <person name="Koehler G."/>
            <person name="Ransdell A.S."/>
            <person name="Younus H."/>
            <person name="Chow J."/>
            <person name="Chiniquy J."/>
            <person name="Lipzen A."/>
            <person name="Tritt A."/>
            <person name="Sun H."/>
            <person name="Haridas S."/>
            <person name="LaButti K."/>
            <person name="Ohm R.A."/>
            <person name="Kues U."/>
            <person name="Blanchette R.A."/>
            <person name="Grigoriev I.V."/>
            <person name="Minto R.E."/>
            <person name="Hibbett D.S."/>
        </authorList>
    </citation>
    <scope>NUCLEOTIDE SEQUENCE [LARGE SCALE GENOMIC DNA]</scope>
    <source>
        <strain evidence="1 2">FP15055 ss-10</strain>
    </source>
</reference>
<evidence type="ECO:0000313" key="1">
    <source>
        <dbReference type="EMBL" id="KIY69375.1"/>
    </source>
</evidence>
<gene>
    <name evidence="1" type="ORF">CYLTODRAFT_442716</name>
</gene>
<dbReference type="EMBL" id="KN880485">
    <property type="protein sequence ID" value="KIY69375.1"/>
    <property type="molecule type" value="Genomic_DNA"/>
</dbReference>
<protein>
    <submittedName>
        <fullName evidence="1">Uncharacterized protein</fullName>
    </submittedName>
</protein>
<evidence type="ECO:0000313" key="2">
    <source>
        <dbReference type="Proteomes" id="UP000054007"/>
    </source>
</evidence>
<sequence length="232" mass="25839">MAWSLPQELTDQIVSVAYHTSANPSETLKALCLTHSTFRAQARRLVFGHVSLEWPTLYPRSYRQSTHAFRDLLKRSAGEIGLLVRTLQVTGAPDPSRDPAVLHVLAALPLLTDIVFASCGTAIMRMVAAQLPRLLPPLVERVAFLDNYYVENSEDMYALVGKFPRLKGLELRDAFWHRYISKQAEASIALKTLILSSDGIGSDGELDREDILQFLLHPSSPITLTELETLQG</sequence>